<dbReference type="Proteomes" id="UP000051565">
    <property type="component" value="Unassembled WGS sequence"/>
</dbReference>
<dbReference type="GO" id="GO:0016787">
    <property type="term" value="F:hydrolase activity"/>
    <property type="evidence" value="ECO:0007669"/>
    <property type="project" value="UniProtKB-KW"/>
</dbReference>
<dbReference type="EMBL" id="JQBT01000036">
    <property type="protein sequence ID" value="KRN78234.1"/>
    <property type="molecule type" value="Genomic_DNA"/>
</dbReference>
<dbReference type="PATRIC" id="fig|1122148.6.peg.1405"/>
<reference evidence="2 3" key="1">
    <citation type="journal article" date="2015" name="Genome Announc.">
        <title>Expanding the biotechnology potential of lactobacilli through comparative genomics of 213 strains and associated genera.</title>
        <authorList>
            <person name="Sun Z."/>
            <person name="Harris H.M."/>
            <person name="McCann A."/>
            <person name="Guo C."/>
            <person name="Argimon S."/>
            <person name="Zhang W."/>
            <person name="Yang X."/>
            <person name="Jeffery I.B."/>
            <person name="Cooney J.C."/>
            <person name="Kagawa T.F."/>
            <person name="Liu W."/>
            <person name="Song Y."/>
            <person name="Salvetti E."/>
            <person name="Wrobel A."/>
            <person name="Rasinkangas P."/>
            <person name="Parkhill J."/>
            <person name="Rea M.C."/>
            <person name="O'Sullivan O."/>
            <person name="Ritari J."/>
            <person name="Douillard F.P."/>
            <person name="Paul Ross R."/>
            <person name="Yang R."/>
            <person name="Briner A.E."/>
            <person name="Felis G.E."/>
            <person name="de Vos W.M."/>
            <person name="Barrangou R."/>
            <person name="Klaenhammer T.R."/>
            <person name="Caufield P.W."/>
            <person name="Cui Y."/>
            <person name="Zhang H."/>
            <person name="O'Toole P.W."/>
        </authorList>
    </citation>
    <scope>NUCLEOTIDE SEQUENCE [LARGE SCALE GENOMIC DNA]</scope>
    <source>
        <strain evidence="2 3">DSM 20690</strain>
    </source>
</reference>
<dbReference type="InterPro" id="IPR050266">
    <property type="entry name" value="AB_hydrolase_sf"/>
</dbReference>
<accession>A0A0R2JU67</accession>
<dbReference type="Gene3D" id="3.40.50.1820">
    <property type="entry name" value="alpha/beta hydrolase"/>
    <property type="match status" value="1"/>
</dbReference>
<dbReference type="InterPro" id="IPR029058">
    <property type="entry name" value="AB_hydrolase_fold"/>
</dbReference>
<comment type="caution">
    <text evidence="2">The sequence shown here is derived from an EMBL/GenBank/DDBJ whole genome shotgun (WGS) entry which is preliminary data.</text>
</comment>
<proteinExistence type="predicted"/>
<protein>
    <submittedName>
        <fullName evidence="2">Alpha beta superfamily hydrolase</fullName>
    </submittedName>
</protein>
<evidence type="ECO:0000313" key="2">
    <source>
        <dbReference type="EMBL" id="KRN78234.1"/>
    </source>
</evidence>
<dbReference type="PANTHER" id="PTHR43798">
    <property type="entry name" value="MONOACYLGLYCEROL LIPASE"/>
    <property type="match status" value="1"/>
</dbReference>
<keyword evidence="2" id="KW-0378">Hydrolase</keyword>
<dbReference type="STRING" id="53444.AYR59_01695"/>
<keyword evidence="3" id="KW-1185">Reference proteome</keyword>
<name>A0A0R2JU67_9LACO</name>
<dbReference type="AlphaFoldDB" id="A0A0R2JU67"/>
<feature type="domain" description="AB hydrolase-1" evidence="1">
    <location>
        <begin position="35"/>
        <end position="258"/>
    </location>
</feature>
<dbReference type="OrthoDB" id="9805423at2"/>
<dbReference type="PRINTS" id="PR00111">
    <property type="entry name" value="ABHYDROLASE"/>
</dbReference>
<dbReference type="InterPro" id="IPR000073">
    <property type="entry name" value="AB_hydrolase_1"/>
</dbReference>
<sequence length="277" mass="32675">MANKQHTQCYTCKNYIEGEIMMLNYYEKGEGFPLFFLHGYELDSHFLMPIFEPYFKNVKGFKRIYIDLPGMGKSRNFNLIISDVVLSQIIELINSFHFTNFLIIGQSYGGYLALGLRAFFKRELISEFLVVPMVVPDRQQRRLEKLTHQFVHKQHQLFDTEFQAMNSIISQSKFYQYKKLIDKTIKENDNHKLTTFGKSRKYALKKDPVKQESNLEMMILLGKVDNVVGFKDHNLLKKYNENIDIKIFENSGHNLLIDERDQALKLFDIFIKNIIIS</sequence>
<gene>
    <name evidence="2" type="ORF">IV52_GL001368</name>
</gene>
<dbReference type="RefSeq" id="WP_141117415.1">
    <property type="nucleotide sequence ID" value="NZ_FUXS01000003.1"/>
</dbReference>
<dbReference type="Pfam" id="PF12697">
    <property type="entry name" value="Abhydrolase_6"/>
    <property type="match status" value="1"/>
</dbReference>
<evidence type="ECO:0000259" key="1">
    <source>
        <dbReference type="Pfam" id="PF12697"/>
    </source>
</evidence>
<organism evidence="2 3">
    <name type="scientific">Fructilactobacillus lindneri DSM 20690 = JCM 11027</name>
    <dbReference type="NCBI Taxonomy" id="1122148"/>
    <lineage>
        <taxon>Bacteria</taxon>
        <taxon>Bacillati</taxon>
        <taxon>Bacillota</taxon>
        <taxon>Bacilli</taxon>
        <taxon>Lactobacillales</taxon>
        <taxon>Lactobacillaceae</taxon>
        <taxon>Fructilactobacillus</taxon>
    </lineage>
</organism>
<dbReference type="SUPFAM" id="SSF53474">
    <property type="entry name" value="alpha/beta-Hydrolases"/>
    <property type="match status" value="1"/>
</dbReference>
<dbReference type="GeneID" id="61249595"/>
<dbReference type="PANTHER" id="PTHR43798:SF6">
    <property type="entry name" value="HYDROLASE, PUTATIVE (AFU_ORTHOLOGUE AFUA_4G13070)-RELATED"/>
    <property type="match status" value="1"/>
</dbReference>
<evidence type="ECO:0000313" key="3">
    <source>
        <dbReference type="Proteomes" id="UP000051565"/>
    </source>
</evidence>